<comment type="caution">
    <text evidence="9">The sequence shown here is derived from an EMBL/GenBank/DDBJ whole genome shotgun (WGS) entry which is preliminary data.</text>
</comment>
<dbReference type="SUPFAM" id="SSF56954">
    <property type="entry name" value="Outer membrane efflux proteins (OEP)"/>
    <property type="match status" value="1"/>
</dbReference>
<protein>
    <recommendedName>
        <fullName evidence="11">Outer membrane protein TolC</fullName>
    </recommendedName>
</protein>
<evidence type="ECO:0000313" key="10">
    <source>
        <dbReference type="Proteomes" id="UP000632339"/>
    </source>
</evidence>
<name>A0ABQ2HXG1_9BACT</name>
<evidence type="ECO:0000256" key="4">
    <source>
        <dbReference type="ARBA" id="ARBA00022452"/>
    </source>
</evidence>
<dbReference type="EMBL" id="BMLI01000001">
    <property type="protein sequence ID" value="GGM94488.1"/>
    <property type="molecule type" value="Genomic_DNA"/>
</dbReference>
<dbReference type="Pfam" id="PF02321">
    <property type="entry name" value="OEP"/>
    <property type="match status" value="2"/>
</dbReference>
<feature type="chain" id="PRO_5045039880" description="Outer membrane protein TolC" evidence="8">
    <location>
        <begin position="29"/>
        <end position="456"/>
    </location>
</feature>
<evidence type="ECO:0000256" key="7">
    <source>
        <dbReference type="ARBA" id="ARBA00023237"/>
    </source>
</evidence>
<dbReference type="PANTHER" id="PTHR30026">
    <property type="entry name" value="OUTER MEMBRANE PROTEIN TOLC"/>
    <property type="match status" value="1"/>
</dbReference>
<keyword evidence="5" id="KW-0812">Transmembrane</keyword>
<keyword evidence="10" id="KW-1185">Reference proteome</keyword>
<feature type="signal peptide" evidence="8">
    <location>
        <begin position="1"/>
        <end position="28"/>
    </location>
</feature>
<comment type="subcellular location">
    <subcellularLocation>
        <location evidence="1">Cell outer membrane</location>
    </subcellularLocation>
</comment>
<keyword evidence="4" id="KW-1134">Transmembrane beta strand</keyword>
<dbReference type="PANTHER" id="PTHR30026:SF20">
    <property type="entry name" value="OUTER MEMBRANE PROTEIN TOLC"/>
    <property type="match status" value="1"/>
</dbReference>
<keyword evidence="8" id="KW-0732">Signal</keyword>
<comment type="similarity">
    <text evidence="2">Belongs to the outer membrane factor (OMF) (TC 1.B.17) family.</text>
</comment>
<dbReference type="InterPro" id="IPR051906">
    <property type="entry name" value="TolC-like"/>
</dbReference>
<organism evidence="9 10">
    <name type="scientific">Dyadobacter beijingensis</name>
    <dbReference type="NCBI Taxonomy" id="365489"/>
    <lineage>
        <taxon>Bacteria</taxon>
        <taxon>Pseudomonadati</taxon>
        <taxon>Bacteroidota</taxon>
        <taxon>Cytophagia</taxon>
        <taxon>Cytophagales</taxon>
        <taxon>Spirosomataceae</taxon>
        <taxon>Dyadobacter</taxon>
    </lineage>
</organism>
<accession>A0ABQ2HXG1</accession>
<evidence type="ECO:0008006" key="11">
    <source>
        <dbReference type="Google" id="ProtNLM"/>
    </source>
</evidence>
<reference evidence="10" key="1">
    <citation type="journal article" date="2019" name="Int. J. Syst. Evol. Microbiol.">
        <title>The Global Catalogue of Microorganisms (GCM) 10K type strain sequencing project: providing services to taxonomists for standard genome sequencing and annotation.</title>
        <authorList>
            <consortium name="The Broad Institute Genomics Platform"/>
            <consortium name="The Broad Institute Genome Sequencing Center for Infectious Disease"/>
            <person name="Wu L."/>
            <person name="Ma J."/>
        </authorList>
    </citation>
    <scope>NUCLEOTIDE SEQUENCE [LARGE SCALE GENOMIC DNA]</scope>
    <source>
        <strain evidence="10">CGMCC 1.6375</strain>
    </source>
</reference>
<evidence type="ECO:0000313" key="9">
    <source>
        <dbReference type="EMBL" id="GGM94488.1"/>
    </source>
</evidence>
<dbReference type="Proteomes" id="UP000632339">
    <property type="component" value="Unassembled WGS sequence"/>
</dbReference>
<keyword evidence="6" id="KW-0472">Membrane</keyword>
<keyword evidence="3" id="KW-0813">Transport</keyword>
<evidence type="ECO:0000256" key="6">
    <source>
        <dbReference type="ARBA" id="ARBA00023136"/>
    </source>
</evidence>
<evidence type="ECO:0000256" key="2">
    <source>
        <dbReference type="ARBA" id="ARBA00007613"/>
    </source>
</evidence>
<evidence type="ECO:0000256" key="5">
    <source>
        <dbReference type="ARBA" id="ARBA00022692"/>
    </source>
</evidence>
<sequence length="456" mass="50278">MLNTMKTKPFLPILFLLALPLIRTYAQQAQPLTLDRAVELALQNNHLLNVRKLQVAEKEAKVAEDRIKRYPVASVSSSYQYNVNLGSLVIEQGSFGALPLGGTNIQLPNEQKTFPLGKHHNFNAGVTVYQPITQLGKIRTGIEVAQTDAELARKEQSRASLQITQAIEKLYYGLLITEKQQEEANAKIRLAQMRLYDVESALLSGKTLDVNKAGLQANIADEEQNLLKLQIQTDDYMADLKQLTGIEADSITLAGTPGSPTPGAPPIGAPGPLDSYQANAAISNNDIKIANLTEIKTQKAIRAAEQSNLPDVGLVAGYSYQTGNLLFPNNNPFLGAQLKWNIQDLIANREVIRQRHFLSEQARENLINTQNQVKNDVAKTYRKLTQATALIAVAEKAVKYRTEELKVQTDKQASGLNLEADLLNTRSLLAKSEADLLAAQLNYRLAFSDLLRLTSE</sequence>
<proteinExistence type="inferred from homology"/>
<dbReference type="InterPro" id="IPR003423">
    <property type="entry name" value="OMP_efflux"/>
</dbReference>
<gene>
    <name evidence="9" type="ORF">GCM10010967_29680</name>
</gene>
<evidence type="ECO:0000256" key="1">
    <source>
        <dbReference type="ARBA" id="ARBA00004442"/>
    </source>
</evidence>
<evidence type="ECO:0000256" key="8">
    <source>
        <dbReference type="SAM" id="SignalP"/>
    </source>
</evidence>
<evidence type="ECO:0000256" key="3">
    <source>
        <dbReference type="ARBA" id="ARBA00022448"/>
    </source>
</evidence>
<keyword evidence="7" id="KW-0998">Cell outer membrane</keyword>
<dbReference type="Gene3D" id="1.20.1600.10">
    <property type="entry name" value="Outer membrane efflux proteins (OEP)"/>
    <property type="match status" value="1"/>
</dbReference>